<dbReference type="InterPro" id="IPR029058">
    <property type="entry name" value="AB_hydrolase_fold"/>
</dbReference>
<gene>
    <name evidence="1" type="ORF">J2800_002816</name>
</gene>
<accession>A0ABU1N146</accession>
<dbReference type="PANTHER" id="PTHR36513">
    <property type="entry name" value="ABC TRANSMEMBRANE TYPE-1 DOMAIN-CONTAINING PROTEIN"/>
    <property type="match status" value="1"/>
</dbReference>
<reference evidence="1 2" key="1">
    <citation type="submission" date="2023-07" db="EMBL/GenBank/DDBJ databases">
        <title>Sorghum-associated microbial communities from plants grown in Nebraska, USA.</title>
        <authorList>
            <person name="Schachtman D."/>
        </authorList>
    </citation>
    <scope>NUCLEOTIDE SEQUENCE [LARGE SCALE GENOMIC DNA]</scope>
    <source>
        <strain evidence="1 2">DS2154</strain>
    </source>
</reference>
<name>A0ABU1N146_9CAUL</name>
<protein>
    <recommendedName>
        <fullName evidence="3">Alpha/beta hydrolase family protein DUF900</fullName>
    </recommendedName>
</protein>
<evidence type="ECO:0008006" key="3">
    <source>
        <dbReference type="Google" id="ProtNLM"/>
    </source>
</evidence>
<proteinExistence type="predicted"/>
<dbReference type="Proteomes" id="UP001262754">
    <property type="component" value="Unassembled WGS sequence"/>
</dbReference>
<dbReference type="SUPFAM" id="SSF53474">
    <property type="entry name" value="alpha/beta-Hydrolases"/>
    <property type="match status" value="1"/>
</dbReference>
<organism evidence="1 2">
    <name type="scientific">Caulobacter rhizosphaerae</name>
    <dbReference type="NCBI Taxonomy" id="2010972"/>
    <lineage>
        <taxon>Bacteria</taxon>
        <taxon>Pseudomonadati</taxon>
        <taxon>Pseudomonadota</taxon>
        <taxon>Alphaproteobacteria</taxon>
        <taxon>Caulobacterales</taxon>
        <taxon>Caulobacteraceae</taxon>
        <taxon>Caulobacter</taxon>
    </lineage>
</organism>
<keyword evidence="2" id="KW-1185">Reference proteome</keyword>
<evidence type="ECO:0000313" key="1">
    <source>
        <dbReference type="EMBL" id="MDR6532063.1"/>
    </source>
</evidence>
<evidence type="ECO:0000313" key="2">
    <source>
        <dbReference type="Proteomes" id="UP001262754"/>
    </source>
</evidence>
<dbReference type="RefSeq" id="WP_310032414.1">
    <property type="nucleotide sequence ID" value="NZ_JAVDRL010000007.1"/>
</dbReference>
<sequence>MAAFMISLRAKADDSKIGPARYLRIGDDGAQTALSPTAWRKAVLDSFTEKTPQGLPRGDLLFYVHGFNTSFKDALKGDADNRAKLAAHGWTGVYVSYDWPSLGETLGYYADRSNARASANALIDSALAMFVGAIVPDCQVRVSLMAHSMGAFVVRQAFSWAYQDVKTNAKAWSISQLLLVAGDVSQGSLSADQDGGRWFNKYVGRTTIYSNRFDSVLKISDLKNGEPTPRAGRVGLPADAPASFCDIDCSALFNGLDLSLAQRVNPATAHCFYFKQDAFWRDAVLTLEGGIDRHVIPTRALLGTTDNRFTLKTKPITAAEYQAALQLAQAGN</sequence>
<dbReference type="Gene3D" id="3.40.50.1820">
    <property type="entry name" value="alpha/beta hydrolase"/>
    <property type="match status" value="1"/>
</dbReference>
<dbReference type="InterPro" id="IPR010297">
    <property type="entry name" value="DUF900_hydrolase"/>
</dbReference>
<dbReference type="PANTHER" id="PTHR36513:SF1">
    <property type="entry name" value="TRANSMEMBRANE PROTEIN"/>
    <property type="match status" value="1"/>
</dbReference>
<dbReference type="EMBL" id="JAVDRL010000007">
    <property type="protein sequence ID" value="MDR6532063.1"/>
    <property type="molecule type" value="Genomic_DNA"/>
</dbReference>
<comment type="caution">
    <text evidence="1">The sequence shown here is derived from an EMBL/GenBank/DDBJ whole genome shotgun (WGS) entry which is preliminary data.</text>
</comment>
<dbReference type="Pfam" id="PF05990">
    <property type="entry name" value="DUF900"/>
    <property type="match status" value="1"/>
</dbReference>